<dbReference type="AlphaFoldDB" id="A0A9X2JYI8"/>
<accession>A0A9X2JYI8</accession>
<dbReference type="Proteomes" id="UP001139648">
    <property type="component" value="Unassembled WGS sequence"/>
</dbReference>
<sequence>MATLLRAAGLQLLPGEVPAGPPPLTAVGLLATCGPTDGRRDAWVDGWVDEETPGLVEQANTGWFALAVEHGLFGPDREFLLGVPEGDDDEDGYDTSRWRRVRLLKEWDLAGAGAETGLLGSGAGRPEFRMCSLDGHVPVQGTTYQSGVTSIMVPELWRVPSICLYMEGQVERVQQSNRADLDDRERALVREWLQYLQHHS</sequence>
<gene>
    <name evidence="1" type="ORF">HD597_000189</name>
</gene>
<dbReference type="EMBL" id="JAMZEB010000001">
    <property type="protein sequence ID" value="MCP2353169.1"/>
    <property type="molecule type" value="Genomic_DNA"/>
</dbReference>
<name>A0A9X2JYI8_9ACTN</name>
<organism evidence="1 2">
    <name type="scientific">Nonomuraea thailandensis</name>
    <dbReference type="NCBI Taxonomy" id="1188745"/>
    <lineage>
        <taxon>Bacteria</taxon>
        <taxon>Bacillati</taxon>
        <taxon>Actinomycetota</taxon>
        <taxon>Actinomycetes</taxon>
        <taxon>Streptosporangiales</taxon>
        <taxon>Streptosporangiaceae</taxon>
        <taxon>Nonomuraea</taxon>
    </lineage>
</organism>
<comment type="caution">
    <text evidence="1">The sequence shown here is derived from an EMBL/GenBank/DDBJ whole genome shotgun (WGS) entry which is preliminary data.</text>
</comment>
<evidence type="ECO:0000313" key="1">
    <source>
        <dbReference type="EMBL" id="MCP2353169.1"/>
    </source>
</evidence>
<dbReference type="RefSeq" id="WP_253739607.1">
    <property type="nucleotide sequence ID" value="NZ_BAABKA010000086.1"/>
</dbReference>
<reference evidence="1" key="1">
    <citation type="submission" date="2022-06" db="EMBL/GenBank/DDBJ databases">
        <title>Sequencing the genomes of 1000 actinobacteria strains.</title>
        <authorList>
            <person name="Klenk H.-P."/>
        </authorList>
    </citation>
    <scope>NUCLEOTIDE SEQUENCE</scope>
    <source>
        <strain evidence="1">DSM 46694</strain>
    </source>
</reference>
<protein>
    <submittedName>
        <fullName evidence="1">Uncharacterized protein</fullName>
    </submittedName>
</protein>
<keyword evidence="2" id="KW-1185">Reference proteome</keyword>
<proteinExistence type="predicted"/>
<evidence type="ECO:0000313" key="2">
    <source>
        <dbReference type="Proteomes" id="UP001139648"/>
    </source>
</evidence>